<gene>
    <name evidence="9" type="ORF">Rsub_00437</name>
</gene>
<dbReference type="Gene3D" id="3.90.550.10">
    <property type="entry name" value="Spore Coat Polysaccharide Biosynthesis Protein SpsA, Chain A"/>
    <property type="match status" value="1"/>
</dbReference>
<dbReference type="GO" id="GO:0003977">
    <property type="term" value="F:UDP-N-acetylglucosamine diphosphorylase activity"/>
    <property type="evidence" value="ECO:0007669"/>
    <property type="project" value="TreeGrafter"/>
</dbReference>
<dbReference type="GO" id="GO:0006048">
    <property type="term" value="P:UDP-N-acetylglucosamine biosynthetic process"/>
    <property type="evidence" value="ECO:0007669"/>
    <property type="project" value="TreeGrafter"/>
</dbReference>
<dbReference type="EC" id="2.7.7.64" evidence="6"/>
<evidence type="ECO:0000313" key="10">
    <source>
        <dbReference type="Proteomes" id="UP000247498"/>
    </source>
</evidence>
<sequence length="774" mass="80356">MAVRVLGGLVGVGVVAAGAVVASKKLAEKKTKPADGDEAAGAIPMRGLPAAAAAAGDDDAAPSAPPLELAGAPADPILVALGGNESLLSPKGLALVRELIAEGQAHIFAAWPPPGSNDADKYRLIGQLAQLDSSYHGGLVQYIRNAKQLLRDSKEGHNPFEGFSPSVPEGEALDFASDRFLEFEARGARAASDAAFVLVAGGLGERLGYSGIKVALPAESASGRSFLQLYCEFILTLQAKSKAGKPLPLAIMTSDDTHARTQALLETHNNFGMAPGQITLMKQEKVACLTDNDAHLALDPRDPFAIQTKPHGHGDVHALLHSTGMAKKWRKEGRKWVCFFQDTNALVFRALPLALGVSAACDYDMNSMAVPRKAKESIGAIARLVSSSDPSRSTTVNVEYNQLDPLLRATVAPEGDVNDPKTGFSPYPGNINQIVIKLDSYVKQLDKTGGIISEFVNPKYADATRTAFKSSTRLECMMQDYPKALGKGAKVGFTVVNQVWATYSPVKNSVADARAKAAEGNPTHSATAAEMDFYKAGAVALRDLAAADIGAPQPGAYNGIPVEEYPRVVLAPSFAPTLGDVKVRLVFGGALVVRAAPGARVVIDGLTVGNAGWEWAHTEELPDVTEEEAIRGFRVVKRETAELTFDAPGDYLIPEAGARARASDDEEAEEGAPEAEGAVAADPAAAAAVALAGAGSGSLRRVPSRGGAVAAAVAAMERTASLGNAASPPGGLSISRRGSGGVGGGGGDEEEEEEARAAAHQLTEAVFASVAGAK</sequence>
<evidence type="ECO:0000313" key="9">
    <source>
        <dbReference type="EMBL" id="GBF87726.1"/>
    </source>
</evidence>
<feature type="compositionally biased region" description="Acidic residues" evidence="8">
    <location>
        <begin position="664"/>
        <end position="673"/>
    </location>
</feature>
<proteinExistence type="inferred from homology"/>
<evidence type="ECO:0000256" key="3">
    <source>
        <dbReference type="ARBA" id="ARBA00022679"/>
    </source>
</evidence>
<evidence type="ECO:0000256" key="8">
    <source>
        <dbReference type="SAM" id="MobiDB-lite"/>
    </source>
</evidence>
<dbReference type="AlphaFoldDB" id="A0A2V0NKA6"/>
<organism evidence="9 10">
    <name type="scientific">Raphidocelis subcapitata</name>
    <dbReference type="NCBI Taxonomy" id="307507"/>
    <lineage>
        <taxon>Eukaryota</taxon>
        <taxon>Viridiplantae</taxon>
        <taxon>Chlorophyta</taxon>
        <taxon>core chlorophytes</taxon>
        <taxon>Chlorophyceae</taxon>
        <taxon>CS clade</taxon>
        <taxon>Sphaeropleales</taxon>
        <taxon>Selenastraceae</taxon>
        <taxon>Raphidocelis</taxon>
    </lineage>
</organism>
<dbReference type="Proteomes" id="UP000247498">
    <property type="component" value="Unassembled WGS sequence"/>
</dbReference>
<dbReference type="OrthoDB" id="532420at2759"/>
<accession>A0A2V0NKA6</accession>
<dbReference type="InterPro" id="IPR029044">
    <property type="entry name" value="Nucleotide-diphossugar_trans"/>
</dbReference>
<comment type="catalytic activity">
    <reaction evidence="7">
        <text>a monosaccharide 1-phosphate + UTP + H(+) = a UDP-monosaccharide + diphosphate</text>
        <dbReference type="Rhea" id="RHEA:13205"/>
        <dbReference type="ChEBI" id="CHEBI:15378"/>
        <dbReference type="ChEBI" id="CHEBI:33019"/>
        <dbReference type="ChEBI" id="CHEBI:46398"/>
        <dbReference type="ChEBI" id="CHEBI:140358"/>
        <dbReference type="ChEBI" id="CHEBI:140359"/>
        <dbReference type="EC" id="2.7.7.64"/>
    </reaction>
</comment>
<dbReference type="FunCoup" id="A0A2V0NKA6">
    <property type="interactions" value="702"/>
</dbReference>
<comment type="cofactor">
    <cofactor evidence="2">
        <name>Mg(2+)</name>
        <dbReference type="ChEBI" id="CHEBI:18420"/>
    </cofactor>
</comment>
<dbReference type="EMBL" id="BDRX01000002">
    <property type="protein sequence ID" value="GBF87726.1"/>
    <property type="molecule type" value="Genomic_DNA"/>
</dbReference>
<dbReference type="SUPFAM" id="SSF53448">
    <property type="entry name" value="Nucleotide-diphospho-sugar transferases"/>
    <property type="match status" value="1"/>
</dbReference>
<name>A0A2V0NKA6_9CHLO</name>
<dbReference type="InterPro" id="IPR039741">
    <property type="entry name" value="UDP-sugar_pyrophosphorylase"/>
</dbReference>
<keyword evidence="4" id="KW-0548">Nucleotidyltransferase</keyword>
<evidence type="ECO:0000256" key="7">
    <source>
        <dbReference type="ARBA" id="ARBA00048259"/>
    </source>
</evidence>
<protein>
    <recommendedName>
        <fullName evidence="6">UTP-monosaccharide-1-phosphate uridylyltransferase</fullName>
        <ecNumber evidence="6">2.7.7.64</ecNumber>
    </recommendedName>
</protein>
<dbReference type="GO" id="GO:0051748">
    <property type="term" value="F:UTP-monosaccharide-1-phosphate uridylyltransferase activity"/>
    <property type="evidence" value="ECO:0007669"/>
    <property type="project" value="UniProtKB-EC"/>
</dbReference>
<reference evidence="9 10" key="1">
    <citation type="journal article" date="2018" name="Sci. Rep.">
        <title>Raphidocelis subcapitata (=Pseudokirchneriella subcapitata) provides an insight into genome evolution and environmental adaptations in the Sphaeropleales.</title>
        <authorList>
            <person name="Suzuki S."/>
            <person name="Yamaguchi H."/>
            <person name="Nakajima N."/>
            <person name="Kawachi M."/>
        </authorList>
    </citation>
    <scope>NUCLEOTIDE SEQUENCE [LARGE SCALE GENOMIC DNA]</scope>
    <source>
        <strain evidence="9 10">NIES-35</strain>
    </source>
</reference>
<dbReference type="InterPro" id="IPR002618">
    <property type="entry name" value="UDPGP_fam"/>
</dbReference>
<evidence type="ECO:0000256" key="6">
    <source>
        <dbReference type="ARBA" id="ARBA00039080"/>
    </source>
</evidence>
<keyword evidence="3" id="KW-0808">Transferase</keyword>
<dbReference type="STRING" id="307507.A0A2V0NKA6"/>
<comment type="cofactor">
    <cofactor evidence="1">
        <name>Mn(2+)</name>
        <dbReference type="ChEBI" id="CHEBI:29035"/>
    </cofactor>
</comment>
<feature type="region of interest" description="Disordered" evidence="8">
    <location>
        <begin position="723"/>
        <end position="759"/>
    </location>
</feature>
<evidence type="ECO:0000256" key="4">
    <source>
        <dbReference type="ARBA" id="ARBA00022695"/>
    </source>
</evidence>
<dbReference type="InParanoid" id="A0A2V0NKA6"/>
<evidence type="ECO:0000256" key="5">
    <source>
        <dbReference type="ARBA" id="ARBA00038047"/>
    </source>
</evidence>
<dbReference type="Gene3D" id="2.160.10.30">
    <property type="match status" value="1"/>
</dbReference>
<dbReference type="PANTHER" id="PTHR11952:SF9">
    <property type="entry name" value="UDP-SUGAR PYROPHOSPHORYLASE"/>
    <property type="match status" value="1"/>
</dbReference>
<keyword evidence="10" id="KW-1185">Reference proteome</keyword>
<dbReference type="Pfam" id="PF01704">
    <property type="entry name" value="UDPGP"/>
    <property type="match status" value="1"/>
</dbReference>
<comment type="similarity">
    <text evidence="5">Belongs to the USP family.</text>
</comment>
<dbReference type="FunFam" id="3.90.550.10:FF:000091">
    <property type="entry name" value="UDP-sugar pyrophosphorylase"/>
    <property type="match status" value="1"/>
</dbReference>
<evidence type="ECO:0000256" key="1">
    <source>
        <dbReference type="ARBA" id="ARBA00001936"/>
    </source>
</evidence>
<comment type="caution">
    <text evidence="9">The sequence shown here is derived from an EMBL/GenBank/DDBJ whole genome shotgun (WGS) entry which is preliminary data.</text>
</comment>
<dbReference type="PANTHER" id="PTHR11952">
    <property type="entry name" value="UDP- GLUCOSE PYROPHOSPHORYLASE"/>
    <property type="match status" value="1"/>
</dbReference>
<feature type="region of interest" description="Disordered" evidence="8">
    <location>
        <begin position="658"/>
        <end position="680"/>
    </location>
</feature>
<evidence type="ECO:0000256" key="2">
    <source>
        <dbReference type="ARBA" id="ARBA00001946"/>
    </source>
</evidence>
<dbReference type="CDD" id="cd06424">
    <property type="entry name" value="UGGPase"/>
    <property type="match status" value="1"/>
</dbReference>